<name>A0ABX8QZL9_9ACTN</name>
<reference evidence="1" key="1">
    <citation type="submission" date="2020-07" db="EMBL/GenBank/DDBJ databases">
        <authorList>
            <person name="Tarantini F.S."/>
            <person name="Hong K.W."/>
            <person name="Chan K.G."/>
        </authorList>
    </citation>
    <scope>NUCLEOTIDE SEQUENCE</scope>
    <source>
        <strain evidence="1">32-07</strain>
    </source>
</reference>
<dbReference type="Proteomes" id="UP001049518">
    <property type="component" value="Chromosome"/>
</dbReference>
<keyword evidence="2" id="KW-1185">Reference proteome</keyword>
<sequence length="122" mass="13064">MSGGIGAPYLDLLARVLATEGWAVRRRYEQAPPRLRVLSPGLPAVGESVTVETGEGGVPWFVASTGDPLAPCHDLPGAVAEIGTRLAPQAIAAAVRRAAGTAEQREPPRWVTSRVRTWQRRM</sequence>
<dbReference type="RefSeq" id="WP_231329956.1">
    <property type="nucleotide sequence ID" value="NZ_CP059572.1"/>
</dbReference>
<evidence type="ECO:0000313" key="2">
    <source>
        <dbReference type="Proteomes" id="UP001049518"/>
    </source>
</evidence>
<evidence type="ECO:0000313" key="1">
    <source>
        <dbReference type="EMBL" id="QXJ24256.1"/>
    </source>
</evidence>
<accession>A0ABX8QZL9</accession>
<dbReference type="EMBL" id="CP059572">
    <property type="protein sequence ID" value="QXJ24256.1"/>
    <property type="molecule type" value="Genomic_DNA"/>
</dbReference>
<protein>
    <submittedName>
        <fullName evidence="1">Uncharacterized protein</fullName>
    </submittedName>
</protein>
<proteinExistence type="predicted"/>
<gene>
    <name evidence="1" type="ORF">AGRA3207_005540</name>
</gene>
<organism evidence="1 2">
    <name type="scientific">Actinomadura graeca</name>
    <dbReference type="NCBI Taxonomy" id="2750812"/>
    <lineage>
        <taxon>Bacteria</taxon>
        <taxon>Bacillati</taxon>
        <taxon>Actinomycetota</taxon>
        <taxon>Actinomycetes</taxon>
        <taxon>Streptosporangiales</taxon>
        <taxon>Thermomonosporaceae</taxon>
        <taxon>Actinomadura</taxon>
    </lineage>
</organism>